<evidence type="ECO:0000256" key="7">
    <source>
        <dbReference type="HAMAP-Rule" id="MF_01325"/>
    </source>
</evidence>
<evidence type="ECO:0000256" key="5">
    <source>
        <dbReference type="ARBA" id="ARBA00023274"/>
    </source>
</evidence>
<evidence type="ECO:0000256" key="3">
    <source>
        <dbReference type="ARBA" id="ARBA00022884"/>
    </source>
</evidence>
<dbReference type="Gene3D" id="3.30.160.810">
    <property type="match status" value="1"/>
</dbReference>
<dbReference type="GO" id="GO:0022625">
    <property type="term" value="C:cytosolic large ribosomal subunit"/>
    <property type="evidence" value="ECO:0007669"/>
    <property type="project" value="TreeGrafter"/>
</dbReference>
<dbReference type="Pfam" id="PF00297">
    <property type="entry name" value="Ribosomal_L3"/>
    <property type="match status" value="1"/>
</dbReference>
<dbReference type="GO" id="GO:0019843">
    <property type="term" value="F:rRNA binding"/>
    <property type="evidence" value="ECO:0007669"/>
    <property type="project" value="UniProtKB-UniRule"/>
</dbReference>
<comment type="similarity">
    <text evidence="1 7 8">Belongs to the universal ribosomal protein uL3 family.</text>
</comment>
<sequence length="219" mass="23943">MSLGLIGRKIGMTRIFTENGDSLPVTIVDVSQNRVTQIKSRDKDGYSAIQLTYGKRRAVRVNKPQTGHYSKAGTEAGELIKEFRVDSDEELSQFENGSNIEINIFQEGQKVDISGITIGKGYAGTIKRHNFSANRTTHGNSKAHRKPGSIGMAQDPGRIFPGKRMSGQMGNVRRTVQNLEIIKVDKGKNLLLIKGALPGSKGGKVIIRPSIKLNGNVEK</sequence>
<dbReference type="NCBIfam" id="TIGR03625">
    <property type="entry name" value="L3_bact"/>
    <property type="match status" value="1"/>
</dbReference>
<dbReference type="GO" id="GO:0003735">
    <property type="term" value="F:structural constituent of ribosome"/>
    <property type="evidence" value="ECO:0007669"/>
    <property type="project" value="UniProtKB-UniRule"/>
</dbReference>
<keyword evidence="12" id="KW-1185">Reference proteome</keyword>
<evidence type="ECO:0000256" key="10">
    <source>
        <dbReference type="SAM" id="MobiDB-lite"/>
    </source>
</evidence>
<comment type="function">
    <text evidence="7 9">One of the primary rRNA binding proteins, it binds directly near the 3'-end of the 23S rRNA, where it nucleates assembly of the 50S subunit.</text>
</comment>
<gene>
    <name evidence="7" type="primary">rplC</name>
    <name evidence="11" type="ORF">SAMN05216326_1313</name>
</gene>
<dbReference type="SUPFAM" id="SSF50447">
    <property type="entry name" value="Translation proteins"/>
    <property type="match status" value="1"/>
</dbReference>
<feature type="modified residue" description="N5-methylglutamine" evidence="7">
    <location>
        <position position="154"/>
    </location>
</feature>
<evidence type="ECO:0000256" key="4">
    <source>
        <dbReference type="ARBA" id="ARBA00022980"/>
    </source>
</evidence>
<dbReference type="Proteomes" id="UP000199345">
    <property type="component" value="Unassembled WGS sequence"/>
</dbReference>
<dbReference type="PANTHER" id="PTHR11229:SF16">
    <property type="entry name" value="LARGE RIBOSOMAL SUBUNIT PROTEIN UL3C"/>
    <property type="match status" value="1"/>
</dbReference>
<keyword evidence="5 7" id="KW-0687">Ribonucleoprotein</keyword>
<dbReference type="FunFam" id="2.40.30.10:FF:000004">
    <property type="entry name" value="50S ribosomal protein L3"/>
    <property type="match status" value="1"/>
</dbReference>
<keyword evidence="3 7" id="KW-0694">RNA-binding</keyword>
<dbReference type="PANTHER" id="PTHR11229">
    <property type="entry name" value="50S RIBOSOMAL PROTEIN L3"/>
    <property type="match status" value="1"/>
</dbReference>
<dbReference type="PROSITE" id="PS00474">
    <property type="entry name" value="RIBOSOMAL_L3"/>
    <property type="match status" value="1"/>
</dbReference>
<comment type="PTM">
    <text evidence="7">Methylated by PrmB.</text>
</comment>
<proteinExistence type="inferred from homology"/>
<dbReference type="FunFam" id="3.30.160.810:FF:000001">
    <property type="entry name" value="50S ribosomal protein L3"/>
    <property type="match status" value="1"/>
</dbReference>
<dbReference type="InterPro" id="IPR019926">
    <property type="entry name" value="Ribosomal_uL3_CS"/>
</dbReference>
<name>A0A1I0EVL3_9PROT</name>
<dbReference type="InterPro" id="IPR009000">
    <property type="entry name" value="Transl_B-barrel_sf"/>
</dbReference>
<dbReference type="GO" id="GO:0006412">
    <property type="term" value="P:translation"/>
    <property type="evidence" value="ECO:0007669"/>
    <property type="project" value="UniProtKB-UniRule"/>
</dbReference>
<dbReference type="InterPro" id="IPR000597">
    <property type="entry name" value="Ribosomal_uL3"/>
</dbReference>
<keyword evidence="7" id="KW-0488">Methylation</keyword>
<evidence type="ECO:0000256" key="9">
    <source>
        <dbReference type="RuleBase" id="RU003906"/>
    </source>
</evidence>
<evidence type="ECO:0000256" key="2">
    <source>
        <dbReference type="ARBA" id="ARBA00022730"/>
    </source>
</evidence>
<evidence type="ECO:0000256" key="1">
    <source>
        <dbReference type="ARBA" id="ARBA00006540"/>
    </source>
</evidence>
<reference evidence="12" key="1">
    <citation type="submission" date="2016-10" db="EMBL/GenBank/DDBJ databases">
        <authorList>
            <person name="Varghese N."/>
            <person name="Submissions S."/>
        </authorList>
    </citation>
    <scope>NUCLEOTIDE SEQUENCE [LARGE SCALE GENOMIC DNA]</scope>
    <source>
        <strain evidence="12">Nm71</strain>
    </source>
</reference>
<evidence type="ECO:0000256" key="8">
    <source>
        <dbReference type="RuleBase" id="RU003905"/>
    </source>
</evidence>
<dbReference type="RefSeq" id="WP_090660627.1">
    <property type="nucleotide sequence ID" value="NZ_FOIA01000031.1"/>
</dbReference>
<dbReference type="EMBL" id="FOIA01000031">
    <property type="protein sequence ID" value="SET49502.1"/>
    <property type="molecule type" value="Genomic_DNA"/>
</dbReference>
<dbReference type="AlphaFoldDB" id="A0A1I0EVL3"/>
<accession>A0A1I0EVL3</accession>
<feature type="region of interest" description="Disordered" evidence="10">
    <location>
        <begin position="133"/>
        <end position="155"/>
    </location>
</feature>
<keyword evidence="2 7" id="KW-0699">rRNA-binding</keyword>
<keyword evidence="4 7" id="KW-0689">Ribosomal protein</keyword>
<evidence type="ECO:0000313" key="12">
    <source>
        <dbReference type="Proteomes" id="UP000199345"/>
    </source>
</evidence>
<dbReference type="OrthoDB" id="9806135at2"/>
<dbReference type="HAMAP" id="MF_01325_B">
    <property type="entry name" value="Ribosomal_uL3_B"/>
    <property type="match status" value="1"/>
</dbReference>
<comment type="subunit">
    <text evidence="7 9">Part of the 50S ribosomal subunit. Forms a cluster with proteins L14 and L19.</text>
</comment>
<organism evidence="11 12">
    <name type="scientific">Nitrosomonas marina</name>
    <dbReference type="NCBI Taxonomy" id="917"/>
    <lineage>
        <taxon>Bacteria</taxon>
        <taxon>Pseudomonadati</taxon>
        <taxon>Pseudomonadota</taxon>
        <taxon>Betaproteobacteria</taxon>
        <taxon>Nitrosomonadales</taxon>
        <taxon>Nitrosomonadaceae</taxon>
        <taxon>Nitrosomonas</taxon>
    </lineage>
</organism>
<dbReference type="InterPro" id="IPR019927">
    <property type="entry name" value="Ribosomal_uL3_bac/org-type"/>
</dbReference>
<dbReference type="Gene3D" id="2.40.30.10">
    <property type="entry name" value="Translation factors"/>
    <property type="match status" value="1"/>
</dbReference>
<evidence type="ECO:0000256" key="6">
    <source>
        <dbReference type="ARBA" id="ARBA00035243"/>
    </source>
</evidence>
<evidence type="ECO:0000313" key="11">
    <source>
        <dbReference type="EMBL" id="SET49502.1"/>
    </source>
</evidence>
<protein>
    <recommendedName>
        <fullName evidence="6 7">Large ribosomal subunit protein uL3</fullName>
    </recommendedName>
</protein>